<dbReference type="KEGG" id="wdi:H9L19_00055"/>
<organism evidence="3 4">
    <name type="scientific">Weissella diestrammenae</name>
    <dbReference type="NCBI Taxonomy" id="1162633"/>
    <lineage>
        <taxon>Bacteria</taxon>
        <taxon>Bacillati</taxon>
        <taxon>Bacillota</taxon>
        <taxon>Bacilli</taxon>
        <taxon>Lactobacillales</taxon>
        <taxon>Lactobacillaceae</taxon>
        <taxon>Weissella</taxon>
    </lineage>
</organism>
<feature type="transmembrane region" description="Helical" evidence="1">
    <location>
        <begin position="83"/>
        <end position="100"/>
    </location>
</feature>
<keyword evidence="1" id="KW-0812">Transmembrane</keyword>
<feature type="transmembrane region" description="Helical" evidence="1">
    <location>
        <begin position="107"/>
        <end position="124"/>
    </location>
</feature>
<reference evidence="3 4" key="1">
    <citation type="submission" date="2020-08" db="EMBL/GenBank/DDBJ databases">
        <title>Genome sequence of Weissella diestrammenae KACC 16890T.</title>
        <authorList>
            <person name="Hyun D.-W."/>
            <person name="Bae J.-W."/>
        </authorList>
    </citation>
    <scope>NUCLEOTIDE SEQUENCE [LARGE SCALE GENOMIC DNA]</scope>
    <source>
        <strain evidence="3 4">KACC 16890</strain>
    </source>
</reference>
<evidence type="ECO:0000313" key="3">
    <source>
        <dbReference type="EMBL" id="QNN75338.1"/>
    </source>
</evidence>
<dbReference type="AlphaFoldDB" id="A0A7G9T5G3"/>
<sequence>MVVNRQEKQENLWLGVAFLMMVILFISSSQTYEQQNQQSFLHAVLKAQPGKHFLTHFRLNYAGQMHDASRDYFHYVEFLIRKSAHFLSYFIMGLGLFNGLKRRLNHWLLASVICYFVATGYAALDEYHQMQTGGRTPLFQDVMLDSYGALTAIITVTVWQTINQLKKVRKNDK</sequence>
<feature type="domain" description="VanZ-like" evidence="2">
    <location>
        <begin position="16"/>
        <end position="159"/>
    </location>
</feature>
<evidence type="ECO:0000259" key="2">
    <source>
        <dbReference type="Pfam" id="PF04892"/>
    </source>
</evidence>
<gene>
    <name evidence="3" type="ORF">H9L19_00055</name>
</gene>
<proteinExistence type="predicted"/>
<feature type="transmembrane region" description="Helical" evidence="1">
    <location>
        <begin position="12"/>
        <end position="32"/>
    </location>
</feature>
<dbReference type="InterPro" id="IPR006976">
    <property type="entry name" value="VanZ-like"/>
</dbReference>
<evidence type="ECO:0000313" key="4">
    <source>
        <dbReference type="Proteomes" id="UP000515800"/>
    </source>
</evidence>
<keyword evidence="1" id="KW-0472">Membrane</keyword>
<dbReference type="InterPro" id="IPR016747">
    <property type="entry name" value="Phosphotransbutyrylase"/>
</dbReference>
<keyword evidence="4" id="KW-1185">Reference proteome</keyword>
<keyword evidence="1" id="KW-1133">Transmembrane helix</keyword>
<protein>
    <submittedName>
        <fullName evidence="3">VanZ family protein</fullName>
    </submittedName>
</protein>
<dbReference type="EMBL" id="CP060724">
    <property type="protein sequence ID" value="QNN75338.1"/>
    <property type="molecule type" value="Genomic_DNA"/>
</dbReference>
<dbReference type="PIRSF" id="PIRSF019083">
    <property type="entry name" value="UCP019083_VanZ"/>
    <property type="match status" value="1"/>
</dbReference>
<evidence type="ECO:0000256" key="1">
    <source>
        <dbReference type="SAM" id="Phobius"/>
    </source>
</evidence>
<dbReference type="NCBIfam" id="NF037970">
    <property type="entry name" value="vanZ_1"/>
    <property type="match status" value="1"/>
</dbReference>
<feature type="transmembrane region" description="Helical" evidence="1">
    <location>
        <begin position="144"/>
        <end position="162"/>
    </location>
</feature>
<dbReference type="Pfam" id="PF04892">
    <property type="entry name" value="VanZ"/>
    <property type="match status" value="1"/>
</dbReference>
<dbReference type="Proteomes" id="UP000515800">
    <property type="component" value="Chromosome"/>
</dbReference>
<accession>A0A7G9T5G3</accession>
<name>A0A7G9T5G3_9LACO</name>